<evidence type="ECO:0000313" key="4">
    <source>
        <dbReference type="Proteomes" id="UP000002212"/>
    </source>
</evidence>
<dbReference type="PATRIC" id="fig|632772.20.peg.7264"/>
<protein>
    <recommendedName>
        <fullName evidence="2">Tyr recombinase domain-containing protein</fullName>
    </recommendedName>
</protein>
<evidence type="ECO:0000259" key="2">
    <source>
        <dbReference type="PROSITE" id="PS51898"/>
    </source>
</evidence>
<dbReference type="Proteomes" id="UP000002212">
    <property type="component" value="Chromosome"/>
</dbReference>
<dbReference type="GO" id="GO:0006310">
    <property type="term" value="P:DNA recombination"/>
    <property type="evidence" value="ECO:0007669"/>
    <property type="project" value="UniProtKB-KW"/>
</dbReference>
<feature type="domain" description="Tyr recombinase" evidence="2">
    <location>
        <begin position="49"/>
        <end position="216"/>
    </location>
</feature>
<dbReference type="AlphaFoldDB" id="C1B4M9"/>
<dbReference type="InterPro" id="IPR011010">
    <property type="entry name" value="DNA_brk_join_enz"/>
</dbReference>
<dbReference type="EMBL" id="AP011115">
    <property type="protein sequence ID" value="BAH55218.1"/>
    <property type="molecule type" value="Genomic_DNA"/>
</dbReference>
<dbReference type="KEGG" id="rop:ROP_69710"/>
<evidence type="ECO:0000313" key="3">
    <source>
        <dbReference type="EMBL" id="BAH55218.1"/>
    </source>
</evidence>
<sequence>MSTLRSLDLMDTPIELCTPAFLHNRLQTVINPATRNKHAIALRSMLGVPLKVTSSPQRVYDLAALDVIHTTLNESRYRMYGFSMLYAGLRLGEASVKQRIKGNVLLVDRQRIPNGTITTAKSAGPVHVPAWFAQEYVDWEPSITRNNIYLGLQRTGKRASIHLSPHSLRHKFASELVKAGCPPNILKNQMRHHDVQVSLKYYVQHTSEDYSEVVHRAFGLT</sequence>
<dbReference type="Pfam" id="PF00589">
    <property type="entry name" value="Phage_integrase"/>
    <property type="match status" value="1"/>
</dbReference>
<dbReference type="SUPFAM" id="SSF56349">
    <property type="entry name" value="DNA breaking-rejoining enzymes"/>
    <property type="match status" value="1"/>
</dbReference>
<accession>C1B4M9</accession>
<dbReference type="GO" id="GO:0015074">
    <property type="term" value="P:DNA integration"/>
    <property type="evidence" value="ECO:0007669"/>
    <property type="project" value="InterPro"/>
</dbReference>
<reference evidence="3 4" key="1">
    <citation type="submission" date="2009-03" db="EMBL/GenBank/DDBJ databases">
        <title>Comparison of the complete genome sequences of Rhodococcus erythropolis PR4 and Rhodococcus opacus B4.</title>
        <authorList>
            <person name="Takarada H."/>
            <person name="Sekine M."/>
            <person name="Hosoyama A."/>
            <person name="Yamada R."/>
            <person name="Fujisawa T."/>
            <person name="Omata S."/>
            <person name="Shimizu A."/>
            <person name="Tsukatani N."/>
            <person name="Tanikawa S."/>
            <person name="Fujita N."/>
            <person name="Harayama S."/>
        </authorList>
    </citation>
    <scope>NUCLEOTIDE SEQUENCE [LARGE SCALE GENOMIC DNA]</scope>
    <source>
        <strain evidence="3 4">B4</strain>
    </source>
</reference>
<dbReference type="GO" id="GO:0003677">
    <property type="term" value="F:DNA binding"/>
    <property type="evidence" value="ECO:0007669"/>
    <property type="project" value="InterPro"/>
</dbReference>
<dbReference type="Gene3D" id="1.10.443.10">
    <property type="entry name" value="Intergrase catalytic core"/>
    <property type="match status" value="1"/>
</dbReference>
<dbReference type="PROSITE" id="PS51898">
    <property type="entry name" value="TYR_RECOMBINASE"/>
    <property type="match status" value="1"/>
</dbReference>
<proteinExistence type="predicted"/>
<dbReference type="InterPro" id="IPR002104">
    <property type="entry name" value="Integrase_catalytic"/>
</dbReference>
<dbReference type="InterPro" id="IPR013762">
    <property type="entry name" value="Integrase-like_cat_sf"/>
</dbReference>
<gene>
    <name evidence="3" type="ordered locus">ROP_69710</name>
</gene>
<evidence type="ECO:0000256" key="1">
    <source>
        <dbReference type="ARBA" id="ARBA00023172"/>
    </source>
</evidence>
<dbReference type="HOGENOM" id="CLU_1249827_0_0_11"/>
<dbReference type="CDD" id="cd00397">
    <property type="entry name" value="DNA_BRE_C"/>
    <property type="match status" value="1"/>
</dbReference>
<organism evidence="3 4">
    <name type="scientific">Rhodococcus opacus (strain B4)</name>
    <dbReference type="NCBI Taxonomy" id="632772"/>
    <lineage>
        <taxon>Bacteria</taxon>
        <taxon>Bacillati</taxon>
        <taxon>Actinomycetota</taxon>
        <taxon>Actinomycetes</taxon>
        <taxon>Mycobacteriales</taxon>
        <taxon>Nocardiaceae</taxon>
        <taxon>Rhodococcus</taxon>
    </lineage>
</organism>
<dbReference type="STRING" id="632772.ROP_69710"/>
<keyword evidence="1" id="KW-0233">DNA recombination</keyword>
<name>C1B4M9_RHOOB</name>